<organism evidence="5 6">
    <name type="scientific">Allosphingosinicella deserti</name>
    <dbReference type="NCBI Taxonomy" id="2116704"/>
    <lineage>
        <taxon>Bacteria</taxon>
        <taxon>Pseudomonadati</taxon>
        <taxon>Pseudomonadota</taxon>
        <taxon>Alphaproteobacteria</taxon>
        <taxon>Sphingomonadales</taxon>
        <taxon>Sphingomonadaceae</taxon>
        <taxon>Allosphingosinicella</taxon>
    </lineage>
</organism>
<evidence type="ECO:0000256" key="3">
    <source>
        <dbReference type="ARBA" id="ARBA00023163"/>
    </source>
</evidence>
<evidence type="ECO:0000256" key="1">
    <source>
        <dbReference type="ARBA" id="ARBA00023015"/>
    </source>
</evidence>
<gene>
    <name evidence="5" type="ORF">C7I55_24400</name>
</gene>
<evidence type="ECO:0000256" key="2">
    <source>
        <dbReference type="ARBA" id="ARBA00023125"/>
    </source>
</evidence>
<dbReference type="InterPro" id="IPR009057">
    <property type="entry name" value="Homeodomain-like_sf"/>
</dbReference>
<feature type="domain" description="HTH araC/xylS-type" evidence="4">
    <location>
        <begin position="194"/>
        <end position="292"/>
    </location>
</feature>
<dbReference type="GO" id="GO:0003700">
    <property type="term" value="F:DNA-binding transcription factor activity"/>
    <property type="evidence" value="ECO:0007669"/>
    <property type="project" value="InterPro"/>
</dbReference>
<dbReference type="RefSeq" id="WP_106515669.1">
    <property type="nucleotide sequence ID" value="NZ_PXYI01000011.1"/>
</dbReference>
<dbReference type="PROSITE" id="PS01124">
    <property type="entry name" value="HTH_ARAC_FAMILY_2"/>
    <property type="match status" value="1"/>
</dbReference>
<dbReference type="Proteomes" id="UP000241167">
    <property type="component" value="Unassembled WGS sequence"/>
</dbReference>
<comment type="caution">
    <text evidence="5">The sequence shown here is derived from an EMBL/GenBank/DDBJ whole genome shotgun (WGS) entry which is preliminary data.</text>
</comment>
<evidence type="ECO:0000259" key="4">
    <source>
        <dbReference type="PROSITE" id="PS01124"/>
    </source>
</evidence>
<dbReference type="Pfam" id="PF12833">
    <property type="entry name" value="HTH_18"/>
    <property type="match status" value="1"/>
</dbReference>
<accession>A0A2P7QFZ0</accession>
<name>A0A2P7QFZ0_9SPHN</name>
<keyword evidence="6" id="KW-1185">Reference proteome</keyword>
<keyword evidence="3" id="KW-0804">Transcription</keyword>
<evidence type="ECO:0000313" key="5">
    <source>
        <dbReference type="EMBL" id="PSJ36855.1"/>
    </source>
</evidence>
<dbReference type="SMART" id="SM00342">
    <property type="entry name" value="HTH_ARAC"/>
    <property type="match status" value="1"/>
</dbReference>
<dbReference type="OrthoDB" id="110167at2"/>
<dbReference type="PANTHER" id="PTHR46796">
    <property type="entry name" value="HTH-TYPE TRANSCRIPTIONAL ACTIVATOR RHAS-RELATED"/>
    <property type="match status" value="1"/>
</dbReference>
<reference evidence="5 6" key="1">
    <citation type="submission" date="2018-03" db="EMBL/GenBank/DDBJ databases">
        <title>The draft genome of Sphingosinicella sp. GL-C-18.</title>
        <authorList>
            <person name="Liu L."/>
            <person name="Li L."/>
            <person name="Liang L."/>
            <person name="Zhang X."/>
            <person name="Wang T."/>
        </authorList>
    </citation>
    <scope>NUCLEOTIDE SEQUENCE [LARGE SCALE GENOMIC DNA]</scope>
    <source>
        <strain evidence="5 6">GL-C-18</strain>
    </source>
</reference>
<keyword evidence="2" id="KW-0238">DNA-binding</keyword>
<dbReference type="EMBL" id="PXYI01000011">
    <property type="protein sequence ID" value="PSJ36855.1"/>
    <property type="molecule type" value="Genomic_DNA"/>
</dbReference>
<dbReference type="SUPFAM" id="SSF46689">
    <property type="entry name" value="Homeodomain-like"/>
    <property type="match status" value="1"/>
</dbReference>
<evidence type="ECO:0000313" key="6">
    <source>
        <dbReference type="Proteomes" id="UP000241167"/>
    </source>
</evidence>
<sequence>MPLDDTPSAPAAVIVTSGRARALGLAIEQASAGGLLRLAHVGIDDHVAYAQYSPRHMLHATLRAEGAASIGRVSGRTWKAPNRRGAISFTPAGVDRSASVRAGSIMGLEIGLDPWFVEDACEQTLPEDWHAVFNSSDAKTFAVADALAAAASSPECDPLRRDSLLLVLARHVGRAYASADRRRDDGWLHPAALARIVDRIRAAPGDPHSLADMAREAGLGISAFVCACRGATGRTPAAFVSHLRLQLAAEALRNAELSIAEVAAACGFASASHFVRTFRAATCSTPGRWRRAQG</sequence>
<keyword evidence="1" id="KW-0805">Transcription regulation</keyword>
<dbReference type="PANTHER" id="PTHR46796:SF14">
    <property type="entry name" value="TRANSCRIPTIONAL REGULATORY PROTEIN"/>
    <property type="match status" value="1"/>
</dbReference>
<dbReference type="InterPro" id="IPR050204">
    <property type="entry name" value="AraC_XylS_family_regulators"/>
</dbReference>
<dbReference type="GO" id="GO:0043565">
    <property type="term" value="F:sequence-specific DNA binding"/>
    <property type="evidence" value="ECO:0007669"/>
    <property type="project" value="InterPro"/>
</dbReference>
<protein>
    <recommendedName>
        <fullName evidence="4">HTH araC/xylS-type domain-containing protein</fullName>
    </recommendedName>
</protein>
<proteinExistence type="predicted"/>
<dbReference type="AlphaFoldDB" id="A0A2P7QFZ0"/>
<dbReference type="Gene3D" id="1.10.10.60">
    <property type="entry name" value="Homeodomain-like"/>
    <property type="match status" value="1"/>
</dbReference>
<dbReference type="InterPro" id="IPR018060">
    <property type="entry name" value="HTH_AraC"/>
</dbReference>